<keyword evidence="4 7" id="KW-0812">Transmembrane</keyword>
<dbReference type="InterPro" id="IPR049177">
    <property type="entry name" value="MgtC_SapB_SrpB_YhiD_N"/>
</dbReference>
<accession>H2BSM7</accession>
<evidence type="ECO:0000256" key="5">
    <source>
        <dbReference type="ARBA" id="ARBA00022989"/>
    </source>
</evidence>
<feature type="transmembrane region" description="Helical" evidence="7">
    <location>
        <begin position="117"/>
        <end position="136"/>
    </location>
</feature>
<gene>
    <name evidence="9" type="ORF">Gilli_3003</name>
</gene>
<keyword evidence="5 7" id="KW-1133">Transmembrane helix</keyword>
<feature type="transmembrane region" description="Helical" evidence="7">
    <location>
        <begin position="93"/>
        <end position="111"/>
    </location>
</feature>
<proteinExistence type="inferred from homology"/>
<evidence type="ECO:0000256" key="2">
    <source>
        <dbReference type="ARBA" id="ARBA00009298"/>
    </source>
</evidence>
<dbReference type="Pfam" id="PF02308">
    <property type="entry name" value="MgtC"/>
    <property type="match status" value="1"/>
</dbReference>
<dbReference type="RefSeq" id="WP_006989919.1">
    <property type="nucleotide sequence ID" value="NZ_JH594606.1"/>
</dbReference>
<evidence type="ECO:0000256" key="4">
    <source>
        <dbReference type="ARBA" id="ARBA00022692"/>
    </source>
</evidence>
<dbReference type="GO" id="GO:0005886">
    <property type="term" value="C:plasma membrane"/>
    <property type="evidence" value="ECO:0007669"/>
    <property type="project" value="UniProtKB-SubCell"/>
</dbReference>
<comment type="similarity">
    <text evidence="2">Belongs to the MgtC/SapB family.</text>
</comment>
<evidence type="ECO:0000259" key="8">
    <source>
        <dbReference type="Pfam" id="PF02308"/>
    </source>
</evidence>
<evidence type="ECO:0000256" key="3">
    <source>
        <dbReference type="ARBA" id="ARBA00022475"/>
    </source>
</evidence>
<name>H2BSM7_GILLR</name>
<organism evidence="9 10">
    <name type="scientific">Gillisia limnaea (strain DSM 15749 / LMG 21470 / R-8282)</name>
    <dbReference type="NCBI Taxonomy" id="865937"/>
    <lineage>
        <taxon>Bacteria</taxon>
        <taxon>Pseudomonadati</taxon>
        <taxon>Bacteroidota</taxon>
        <taxon>Flavobacteriia</taxon>
        <taxon>Flavobacteriales</taxon>
        <taxon>Flavobacteriaceae</taxon>
        <taxon>Gillisia</taxon>
    </lineage>
</organism>
<sequence>MDLIEFSIRISLAALAGIFIGLEREFRGKDAGLKTNALVALGSCVFVLISLEFRGEEFVDITRVIGQVVAGIGFIGAGTILQHRGKIEGLTSAATIWCSAAAGCLAALGMFWELGIISLLVLFINFIFTIIENKLIRNRRLKNEKENAD</sequence>
<reference evidence="10" key="1">
    <citation type="journal article" date="2012" name="Stand. Genomic Sci.">
        <title>Genome sequence of the Antarctic rhodopsins-containing flavobacterium Gillisia limnaea type strain (R-8282(T)).</title>
        <authorList>
            <person name="Riedel T."/>
            <person name="Held B."/>
            <person name="Nolan M."/>
            <person name="Lucas S."/>
            <person name="Lapidus A."/>
            <person name="Tice H."/>
            <person name="Del Rio T.G."/>
            <person name="Cheng J.F."/>
            <person name="Han C."/>
            <person name="Tapia R."/>
            <person name="Goodwin L.A."/>
            <person name="Pitluck S."/>
            <person name="Liolios K."/>
            <person name="Mavromatis K."/>
            <person name="Pagani I."/>
            <person name="Ivanova N."/>
            <person name="Mikhailova N."/>
            <person name="Pati A."/>
            <person name="Chen A."/>
            <person name="Palaniappan K."/>
            <person name="Land M."/>
            <person name="Rohde M."/>
            <person name="Tindall B.J."/>
            <person name="Detter J.C."/>
            <person name="Goker M."/>
            <person name="Bristow J."/>
            <person name="Eisen J.A."/>
            <person name="Markowitz V."/>
            <person name="Hugenholtz P."/>
            <person name="Kyrpides N.C."/>
            <person name="Klenk H.P."/>
            <person name="Woyke T."/>
        </authorList>
    </citation>
    <scope>NUCLEOTIDE SEQUENCE [LARGE SCALE GENOMIC DNA]</scope>
    <source>
        <strain evidence="10">DSM 15749 / LMG 21470 / R-8282</strain>
    </source>
</reference>
<dbReference type="EMBL" id="JH594606">
    <property type="protein sequence ID" value="EHQ03613.1"/>
    <property type="molecule type" value="Genomic_DNA"/>
</dbReference>
<keyword evidence="6 7" id="KW-0472">Membrane</keyword>
<dbReference type="Proteomes" id="UP000003844">
    <property type="component" value="Unassembled WGS sequence"/>
</dbReference>
<keyword evidence="3" id="KW-1003">Cell membrane</keyword>
<evidence type="ECO:0000313" key="9">
    <source>
        <dbReference type="EMBL" id="EHQ03613.1"/>
    </source>
</evidence>
<dbReference type="STRING" id="865937.Gilli_3003"/>
<feature type="transmembrane region" description="Helical" evidence="7">
    <location>
        <begin position="35"/>
        <end position="55"/>
    </location>
</feature>
<keyword evidence="10" id="KW-1185">Reference proteome</keyword>
<evidence type="ECO:0000256" key="6">
    <source>
        <dbReference type="ARBA" id="ARBA00023136"/>
    </source>
</evidence>
<dbReference type="AlphaFoldDB" id="H2BSM7"/>
<evidence type="ECO:0000256" key="1">
    <source>
        <dbReference type="ARBA" id="ARBA00004651"/>
    </source>
</evidence>
<feature type="transmembrane region" description="Helical" evidence="7">
    <location>
        <begin position="6"/>
        <end position="23"/>
    </location>
</feature>
<dbReference type="InterPro" id="IPR003416">
    <property type="entry name" value="MgtC/SapB/SrpB/YhiD_fam"/>
</dbReference>
<dbReference type="PRINTS" id="PR01837">
    <property type="entry name" value="MGTCSAPBPROT"/>
</dbReference>
<evidence type="ECO:0000256" key="7">
    <source>
        <dbReference type="SAM" id="Phobius"/>
    </source>
</evidence>
<comment type="subcellular location">
    <subcellularLocation>
        <location evidence="1">Cell membrane</location>
        <topology evidence="1">Multi-pass membrane protein</topology>
    </subcellularLocation>
</comment>
<dbReference type="HOGENOM" id="CLU_079292_1_3_10"/>
<protein>
    <submittedName>
        <fullName evidence="9">MgtC/SapB transporter</fullName>
    </submittedName>
</protein>
<evidence type="ECO:0000313" key="10">
    <source>
        <dbReference type="Proteomes" id="UP000003844"/>
    </source>
</evidence>
<feature type="transmembrane region" description="Helical" evidence="7">
    <location>
        <begin position="61"/>
        <end position="81"/>
    </location>
</feature>
<feature type="domain" description="MgtC/SapB/SrpB/YhiD N-terminal" evidence="8">
    <location>
        <begin position="11"/>
        <end position="133"/>
    </location>
</feature>
<dbReference type="OrthoDB" id="9811198at2"/>
<dbReference type="PANTHER" id="PTHR33778">
    <property type="entry name" value="PROTEIN MGTC"/>
    <property type="match status" value="1"/>
</dbReference>
<dbReference type="eggNOG" id="COG1285">
    <property type="taxonomic scope" value="Bacteria"/>
</dbReference>
<dbReference type="PANTHER" id="PTHR33778:SF1">
    <property type="entry name" value="MAGNESIUM TRANSPORTER YHID-RELATED"/>
    <property type="match status" value="1"/>
</dbReference>